<dbReference type="SMART" id="SM00005">
    <property type="entry name" value="DEATH"/>
    <property type="match status" value="1"/>
</dbReference>
<evidence type="ECO:0000256" key="19">
    <source>
        <dbReference type="ARBA" id="ARBA00032502"/>
    </source>
</evidence>
<keyword evidence="4" id="KW-1003">Cell membrane</keyword>
<evidence type="ECO:0000256" key="5">
    <source>
        <dbReference type="ARBA" id="ARBA00022692"/>
    </source>
</evidence>
<dbReference type="PROSITE" id="PS50017">
    <property type="entry name" value="DEATH_DOMAIN"/>
    <property type="match status" value="1"/>
</dbReference>
<proteinExistence type="predicted"/>
<evidence type="ECO:0000256" key="7">
    <source>
        <dbReference type="ARBA" id="ARBA00022729"/>
    </source>
</evidence>
<feature type="region of interest" description="Disordered" evidence="21">
    <location>
        <begin position="68"/>
        <end position="98"/>
    </location>
</feature>
<dbReference type="CDD" id="cd08316">
    <property type="entry name" value="Death_FAS_TNFRSF6"/>
    <property type="match status" value="1"/>
</dbReference>
<dbReference type="Bgee" id="ENSCJAG00000005615">
    <property type="expression patterns" value="Expressed in ovary and 6 other cell types or tissues"/>
</dbReference>
<keyword evidence="6" id="KW-0053">Apoptosis</keyword>
<feature type="domain" description="TNFR-Cys" evidence="24">
    <location>
        <begin position="255"/>
        <end position="292"/>
    </location>
</feature>
<dbReference type="GO" id="GO:0016604">
    <property type="term" value="C:nuclear body"/>
    <property type="evidence" value="ECO:0007669"/>
    <property type="project" value="Ensembl"/>
</dbReference>
<evidence type="ECO:0000256" key="3">
    <source>
        <dbReference type="ARBA" id="ARBA00015761"/>
    </source>
</evidence>
<dbReference type="FunFam" id="1.10.533.10:FF:000057">
    <property type="entry name" value="Tumor necrosis factor receptor superfamily member 6"/>
    <property type="match status" value="1"/>
</dbReference>
<organism evidence="25 26">
    <name type="scientific">Callithrix jacchus</name>
    <name type="common">White-tufted-ear marmoset</name>
    <name type="synonym">Simia Jacchus</name>
    <dbReference type="NCBI Taxonomy" id="9483"/>
    <lineage>
        <taxon>Eukaryota</taxon>
        <taxon>Metazoa</taxon>
        <taxon>Chordata</taxon>
        <taxon>Craniata</taxon>
        <taxon>Vertebrata</taxon>
        <taxon>Euteleostomi</taxon>
        <taxon>Mammalia</taxon>
        <taxon>Eutheria</taxon>
        <taxon>Euarchontoglires</taxon>
        <taxon>Primates</taxon>
        <taxon>Haplorrhini</taxon>
        <taxon>Platyrrhini</taxon>
        <taxon>Cebidae</taxon>
        <taxon>Callitrichinae</taxon>
        <taxon>Callithrix</taxon>
        <taxon>Callithrix</taxon>
    </lineage>
</organism>
<dbReference type="SUPFAM" id="SSF57586">
    <property type="entry name" value="TNF receptor-like"/>
    <property type="match status" value="2"/>
</dbReference>
<reference evidence="25" key="1">
    <citation type="submission" date="2009-03" db="EMBL/GenBank/DDBJ databases">
        <authorList>
            <person name="Warren W."/>
            <person name="Ye L."/>
            <person name="Minx P."/>
            <person name="Worley K."/>
            <person name="Gibbs R."/>
            <person name="Wilson R.K."/>
        </authorList>
    </citation>
    <scope>NUCLEOTIDE SEQUENCE [LARGE SCALE GENOMIC DNA]</scope>
</reference>
<dbReference type="InterPro" id="IPR033999">
    <property type="entry name" value="TNFRSF6_N"/>
</dbReference>
<dbReference type="InterPro" id="IPR001368">
    <property type="entry name" value="TNFR/NGFR_Cys_rich_reg"/>
</dbReference>
<keyword evidence="13" id="KW-1015">Disulfide bond</keyword>
<dbReference type="Gene3D" id="1.10.533.10">
    <property type="entry name" value="Death Domain, Fas"/>
    <property type="match status" value="1"/>
</dbReference>
<dbReference type="PANTHER" id="PTHR46874:SF1">
    <property type="entry name" value="TUMOR NECROSIS FACTOR RECEPTOR SUPERFAMILY MEMBER 6"/>
    <property type="match status" value="1"/>
</dbReference>
<dbReference type="GO" id="GO:0045121">
    <property type="term" value="C:membrane raft"/>
    <property type="evidence" value="ECO:0007669"/>
    <property type="project" value="UniProtKB-SubCell"/>
</dbReference>
<evidence type="ECO:0000256" key="6">
    <source>
        <dbReference type="ARBA" id="ARBA00022703"/>
    </source>
</evidence>
<evidence type="ECO:0000313" key="25">
    <source>
        <dbReference type="Ensembl" id="ENSCJAP00000077864.1"/>
    </source>
</evidence>
<dbReference type="GO" id="GO:0005829">
    <property type="term" value="C:cytosol"/>
    <property type="evidence" value="ECO:0007669"/>
    <property type="project" value="Ensembl"/>
</dbReference>
<keyword evidence="9" id="KW-0112">Calmodulin-binding</keyword>
<evidence type="ECO:0000259" key="24">
    <source>
        <dbReference type="PROSITE" id="PS50050"/>
    </source>
</evidence>
<evidence type="ECO:0000259" key="23">
    <source>
        <dbReference type="PROSITE" id="PS50017"/>
    </source>
</evidence>
<feature type="domain" description="Death" evidence="23">
    <location>
        <begin position="351"/>
        <end position="435"/>
    </location>
</feature>
<name>A0A5F4WJI2_CALJA</name>
<dbReference type="GO" id="GO:0031265">
    <property type="term" value="C:CD95 death-inducing signaling complex"/>
    <property type="evidence" value="ECO:0007669"/>
    <property type="project" value="Ensembl"/>
</dbReference>
<evidence type="ECO:0000256" key="21">
    <source>
        <dbReference type="SAM" id="MobiDB-lite"/>
    </source>
</evidence>
<dbReference type="GO" id="GO:0032872">
    <property type="term" value="P:regulation of stress-activated MAPK cascade"/>
    <property type="evidence" value="ECO:0007669"/>
    <property type="project" value="Ensembl"/>
</dbReference>
<feature type="repeat" description="TNFR-Cys" evidence="20">
    <location>
        <begin position="255"/>
        <end position="292"/>
    </location>
</feature>
<dbReference type="GO" id="GO:0006955">
    <property type="term" value="P:immune response"/>
    <property type="evidence" value="ECO:0007669"/>
    <property type="project" value="InterPro"/>
</dbReference>
<evidence type="ECO:0000256" key="1">
    <source>
        <dbReference type="ARBA" id="ARBA00004251"/>
    </source>
</evidence>
<evidence type="ECO:0000256" key="9">
    <source>
        <dbReference type="ARBA" id="ARBA00022860"/>
    </source>
</evidence>
<evidence type="ECO:0000256" key="12">
    <source>
        <dbReference type="ARBA" id="ARBA00023139"/>
    </source>
</evidence>
<dbReference type="Gene3D" id="2.10.50.10">
    <property type="entry name" value="Tumor Necrosis Factor Receptor, subunit A, domain 2"/>
    <property type="match status" value="2"/>
</dbReference>
<dbReference type="GO" id="GO:0008625">
    <property type="term" value="P:extrinsic apoptotic signaling pathway via death domain receptors"/>
    <property type="evidence" value="ECO:0007669"/>
    <property type="project" value="Ensembl"/>
</dbReference>
<dbReference type="CDD" id="cd10579">
    <property type="entry name" value="TNFRSF6"/>
    <property type="match status" value="1"/>
</dbReference>
<dbReference type="Pfam" id="PF00531">
    <property type="entry name" value="Death"/>
    <property type="match status" value="1"/>
</dbReference>
<dbReference type="GO" id="GO:0034198">
    <property type="term" value="P:cellular response to amino acid starvation"/>
    <property type="evidence" value="ECO:0007669"/>
    <property type="project" value="Ensembl"/>
</dbReference>
<comment type="subcellular location">
    <subcellularLocation>
        <location evidence="1">Cell membrane</location>
        <topology evidence="1">Single-pass type I membrane protein</topology>
    </subcellularLocation>
    <subcellularLocation>
        <location evidence="2">Membrane raft</location>
    </subcellularLocation>
</comment>
<keyword evidence="16" id="KW-0449">Lipoprotein</keyword>
<keyword evidence="8" id="KW-0677">Repeat</keyword>
<dbReference type="GO" id="GO:2001235">
    <property type="term" value="P:positive regulation of apoptotic signaling pathway"/>
    <property type="evidence" value="ECO:0007669"/>
    <property type="project" value="Ensembl"/>
</dbReference>
<dbReference type="GO" id="GO:0019900">
    <property type="term" value="F:kinase binding"/>
    <property type="evidence" value="ECO:0007669"/>
    <property type="project" value="Ensembl"/>
</dbReference>
<evidence type="ECO:0000256" key="18">
    <source>
        <dbReference type="ARBA" id="ARBA00032338"/>
    </source>
</evidence>
<evidence type="ECO:0000313" key="26">
    <source>
        <dbReference type="Proteomes" id="UP000008225"/>
    </source>
</evidence>
<keyword evidence="10 22" id="KW-1133">Transmembrane helix</keyword>
<dbReference type="GO" id="GO:0005031">
    <property type="term" value="F:tumor necrosis factor receptor activity"/>
    <property type="evidence" value="ECO:0007669"/>
    <property type="project" value="Ensembl"/>
</dbReference>
<dbReference type="SUPFAM" id="SSF47986">
    <property type="entry name" value="DEATH domain"/>
    <property type="match status" value="1"/>
</dbReference>
<feature type="domain" description="TNFR-Cys" evidence="24">
    <location>
        <begin position="211"/>
        <end position="254"/>
    </location>
</feature>
<evidence type="ECO:0000256" key="20">
    <source>
        <dbReference type="PROSITE-ProRule" id="PRU00206"/>
    </source>
</evidence>
<dbReference type="GO" id="GO:0043066">
    <property type="term" value="P:negative regulation of apoptotic process"/>
    <property type="evidence" value="ECO:0007669"/>
    <property type="project" value="TreeGrafter"/>
</dbReference>
<dbReference type="GO" id="GO:0071455">
    <property type="term" value="P:cellular response to hyperoxia"/>
    <property type="evidence" value="ECO:0007669"/>
    <property type="project" value="Ensembl"/>
</dbReference>
<evidence type="ECO:0000256" key="2">
    <source>
        <dbReference type="ARBA" id="ARBA00004285"/>
    </source>
</evidence>
<keyword evidence="15" id="KW-0325">Glycoprotein</keyword>
<dbReference type="Proteomes" id="UP000008225">
    <property type="component" value="Chromosome 12"/>
</dbReference>
<protein>
    <recommendedName>
        <fullName evidence="3">Tumor necrosis factor receptor superfamily member 6</fullName>
    </recommendedName>
    <alternativeName>
        <fullName evidence="18">Apo-1 antigen</fullName>
    </alternativeName>
    <alternativeName>
        <fullName evidence="19">Apoptosis-mediating surface antigen FAS</fullName>
    </alternativeName>
    <alternativeName>
        <fullName evidence="17">FASLG receptor</fullName>
    </alternativeName>
</protein>
<evidence type="ECO:0000256" key="22">
    <source>
        <dbReference type="SAM" id="Phobius"/>
    </source>
</evidence>
<sequence length="454" mass="50968">MPICATNPDSFLTLASPPPYLQAGQVAESREPPPPNGAFPREAFFSSSRPRPRGLFVRSALISRKSDTQVFKDTSGESEKRFASDLTGAPWAGPGTEHTRRPTLACGLVTRSAQSWRGAFTSEDCSTTMLCLWTLLTLVLKLFGLLSKSVNAQVTDINPKGLELRKTVTAVETQNLEDQYYVDQFCRKPCGPGEKKARECTVDGDEPDCVPCQEGREYTDKSHFSSKCRRCRLCDEGHGLEVEINCTRTQNTKCRCKPNFFCNSAVCEHCDPCTTCEHGIIKECTLTSNAKCQEEGFRSDLLWLCLLFLILPVVWGVIRYIKHRRANQGHRESTTLNSETVPINLPDVDLSKYITVIAEHMTISQVRDFVRKNGVNEAKIDEIKNDNIKDTAEQKVQLLRNWYQLHGKKDAYDTLIKGLKKANLTALAEKIQNIIIKDSESSNFTNQNENQSMV</sequence>
<evidence type="ECO:0000256" key="13">
    <source>
        <dbReference type="ARBA" id="ARBA00023157"/>
    </source>
</evidence>
<evidence type="ECO:0000256" key="17">
    <source>
        <dbReference type="ARBA" id="ARBA00030181"/>
    </source>
</evidence>
<keyword evidence="26" id="KW-1185">Reference proteome</keyword>
<dbReference type="Ensembl" id="ENSCJAT00000111274.2">
    <property type="protein sequence ID" value="ENSCJAP00000077864.1"/>
    <property type="gene ID" value="ENSCJAG00000005615.5"/>
</dbReference>
<dbReference type="GO" id="GO:0009897">
    <property type="term" value="C:external side of plasma membrane"/>
    <property type="evidence" value="ECO:0007669"/>
    <property type="project" value="TreeGrafter"/>
</dbReference>
<evidence type="ECO:0000256" key="8">
    <source>
        <dbReference type="ARBA" id="ARBA00022737"/>
    </source>
</evidence>
<evidence type="ECO:0000256" key="15">
    <source>
        <dbReference type="ARBA" id="ARBA00023180"/>
    </source>
</evidence>
<dbReference type="GO" id="GO:0036337">
    <property type="term" value="P:Fas signaling pathway"/>
    <property type="evidence" value="ECO:0007669"/>
    <property type="project" value="Ensembl"/>
</dbReference>
<evidence type="ECO:0000256" key="4">
    <source>
        <dbReference type="ARBA" id="ARBA00022475"/>
    </source>
</evidence>
<reference evidence="25" key="3">
    <citation type="submission" date="2025-09" db="UniProtKB">
        <authorList>
            <consortium name="Ensembl"/>
        </authorList>
    </citation>
    <scope>IDENTIFICATION</scope>
</reference>
<dbReference type="GO" id="GO:0006924">
    <property type="term" value="P:activation-induced cell death of T cells"/>
    <property type="evidence" value="ECO:0007669"/>
    <property type="project" value="TreeGrafter"/>
</dbReference>
<dbReference type="GeneTree" id="ENSGT00950000183126"/>
<keyword evidence="14" id="KW-0675">Receptor</keyword>
<dbReference type="InterPro" id="IPR008063">
    <property type="entry name" value="Fas_rcpt"/>
</dbReference>
<dbReference type="GO" id="GO:0005516">
    <property type="term" value="F:calmodulin binding"/>
    <property type="evidence" value="ECO:0007669"/>
    <property type="project" value="UniProtKB-KW"/>
</dbReference>
<dbReference type="InterPro" id="IPR000488">
    <property type="entry name" value="Death_dom"/>
</dbReference>
<reference evidence="25" key="2">
    <citation type="submission" date="2025-08" db="UniProtKB">
        <authorList>
            <consortium name="Ensembl"/>
        </authorList>
    </citation>
    <scope>IDENTIFICATION</scope>
</reference>
<evidence type="ECO:0000256" key="16">
    <source>
        <dbReference type="ARBA" id="ARBA00023288"/>
    </source>
</evidence>
<gene>
    <name evidence="25" type="primary">FAS</name>
</gene>
<dbReference type="PROSITE" id="PS50050">
    <property type="entry name" value="TNFR_NGFR_2"/>
    <property type="match status" value="2"/>
</dbReference>
<dbReference type="InParanoid" id="A0A5F4WJI2"/>
<feature type="repeat" description="TNFR-Cys" evidence="20">
    <location>
        <begin position="211"/>
        <end position="254"/>
    </location>
</feature>
<dbReference type="PANTHER" id="PTHR46874">
    <property type="entry name" value="TUMOR NECROSIS FACTOR RECEPTOR SUPERFAMILY MEMBER 6"/>
    <property type="match status" value="1"/>
</dbReference>
<dbReference type="Pfam" id="PF00020">
    <property type="entry name" value="TNFR_c6"/>
    <property type="match status" value="1"/>
</dbReference>
<dbReference type="AlphaFoldDB" id="A0A5F4WJI2"/>
<accession>A0A5F4WJI2</accession>
<evidence type="ECO:0000256" key="14">
    <source>
        <dbReference type="ARBA" id="ARBA00023170"/>
    </source>
</evidence>
<dbReference type="SMART" id="SM00208">
    <property type="entry name" value="TNFR"/>
    <property type="match status" value="2"/>
</dbReference>
<keyword evidence="12" id="KW-0564">Palmitate</keyword>
<feature type="transmembrane region" description="Helical" evidence="22">
    <location>
        <begin position="301"/>
        <end position="321"/>
    </location>
</feature>
<keyword evidence="7" id="KW-0732">Signal</keyword>
<evidence type="ECO:0000256" key="10">
    <source>
        <dbReference type="ARBA" id="ARBA00022989"/>
    </source>
</evidence>
<dbReference type="STRING" id="9483.ENSCJAP00000077864"/>
<keyword evidence="5 22" id="KW-0812">Transmembrane</keyword>
<dbReference type="InterPro" id="IPR011029">
    <property type="entry name" value="DEATH-like_dom_sf"/>
</dbReference>
<dbReference type="FunCoup" id="A0A5F4WJI2">
    <property type="interactions" value="1356"/>
</dbReference>
<feature type="compositionally biased region" description="Basic and acidic residues" evidence="21">
    <location>
        <begin position="74"/>
        <end position="83"/>
    </location>
</feature>
<comment type="caution">
    <text evidence="20">Lacks conserved residue(s) required for the propagation of feature annotation.</text>
</comment>
<evidence type="ECO:0000256" key="11">
    <source>
        <dbReference type="ARBA" id="ARBA00023136"/>
    </source>
</evidence>
<keyword evidence="11 22" id="KW-0472">Membrane</keyword>
<dbReference type="GO" id="GO:1903428">
    <property type="term" value="P:positive regulation of reactive oxygen species biosynthetic process"/>
    <property type="evidence" value="ECO:0007669"/>
    <property type="project" value="Ensembl"/>
</dbReference>
<dbReference type="GO" id="GO:0097527">
    <property type="term" value="P:necroptotic signaling pathway"/>
    <property type="evidence" value="ECO:0007669"/>
    <property type="project" value="Ensembl"/>
</dbReference>
<dbReference type="GO" id="GO:0071260">
    <property type="term" value="P:cellular response to mechanical stimulus"/>
    <property type="evidence" value="ECO:0007669"/>
    <property type="project" value="Ensembl"/>
</dbReference>
<dbReference type="InterPro" id="IPR033998">
    <property type="entry name" value="TNFRSF6_death"/>
</dbReference>
<dbReference type="FunFam" id="2.10.50.10:FF:000021">
    <property type="entry name" value="Tumor necrosis factor receptor superfamily member 6"/>
    <property type="match status" value="1"/>
</dbReference>
<dbReference type="GO" id="GO:0097192">
    <property type="term" value="P:extrinsic apoptotic signaling pathway in absence of ligand"/>
    <property type="evidence" value="ECO:0007669"/>
    <property type="project" value="TreeGrafter"/>
</dbReference>
<feature type="region of interest" description="Disordered" evidence="21">
    <location>
        <begin position="25"/>
        <end position="46"/>
    </location>
</feature>
<dbReference type="PRINTS" id="PR01680">
    <property type="entry name" value="TNFACTORR6"/>
</dbReference>
<dbReference type="GO" id="GO:0097049">
    <property type="term" value="P:motor neuron apoptotic process"/>
    <property type="evidence" value="ECO:0007669"/>
    <property type="project" value="TreeGrafter"/>
</dbReference>
<dbReference type="GO" id="GO:0042802">
    <property type="term" value="F:identical protein binding"/>
    <property type="evidence" value="ECO:0007669"/>
    <property type="project" value="Ensembl"/>
</dbReference>